<keyword evidence="1" id="KW-0880">Kelch repeat</keyword>
<dbReference type="OrthoDB" id="10251809at2759"/>
<proteinExistence type="predicted"/>
<protein>
    <recommendedName>
        <fullName evidence="6">Acyl-CoA-binding domain-containing protein 4</fullName>
    </recommendedName>
</protein>
<dbReference type="Pfam" id="PF01344">
    <property type="entry name" value="Kelch_1"/>
    <property type="match status" value="1"/>
</dbReference>
<keyword evidence="5" id="KW-1185">Reference proteome</keyword>
<dbReference type="InterPro" id="IPR015915">
    <property type="entry name" value="Kelch-typ_b-propeller"/>
</dbReference>
<organism evidence="4 5">
    <name type="scientific">Coptis chinensis</name>
    <dbReference type="NCBI Taxonomy" id="261450"/>
    <lineage>
        <taxon>Eukaryota</taxon>
        <taxon>Viridiplantae</taxon>
        <taxon>Streptophyta</taxon>
        <taxon>Embryophyta</taxon>
        <taxon>Tracheophyta</taxon>
        <taxon>Spermatophyta</taxon>
        <taxon>Magnoliopsida</taxon>
        <taxon>Ranunculales</taxon>
        <taxon>Ranunculaceae</taxon>
        <taxon>Coptidoideae</taxon>
        <taxon>Coptis</taxon>
    </lineage>
</organism>
<reference evidence="4 5" key="1">
    <citation type="submission" date="2020-10" db="EMBL/GenBank/DDBJ databases">
        <title>The Coptis chinensis genome and diversification of protoberbering-type alkaloids.</title>
        <authorList>
            <person name="Wang B."/>
            <person name="Shu S."/>
            <person name="Song C."/>
            <person name="Liu Y."/>
        </authorList>
    </citation>
    <scope>NUCLEOTIDE SEQUENCE [LARGE SCALE GENOMIC DNA]</scope>
    <source>
        <strain evidence="4">HL-2020</strain>
        <tissue evidence="4">Leaf</tissue>
    </source>
</reference>
<accession>A0A835HV55</accession>
<evidence type="ECO:0000256" key="2">
    <source>
        <dbReference type="ARBA" id="ARBA00022737"/>
    </source>
</evidence>
<evidence type="ECO:0000313" key="4">
    <source>
        <dbReference type="EMBL" id="KAF9605346.1"/>
    </source>
</evidence>
<dbReference type="Gene3D" id="2.120.10.80">
    <property type="entry name" value="Kelch-type beta propeller"/>
    <property type="match status" value="2"/>
</dbReference>
<evidence type="ECO:0000256" key="1">
    <source>
        <dbReference type="ARBA" id="ARBA00022441"/>
    </source>
</evidence>
<dbReference type="PANTHER" id="PTHR46093:SF4">
    <property type="entry name" value="GALACTOSE OXIDASE_KELCH REPEAT SUPERFAMILY PROTEIN"/>
    <property type="match status" value="1"/>
</dbReference>
<dbReference type="SUPFAM" id="SSF117281">
    <property type="entry name" value="Kelch motif"/>
    <property type="match status" value="2"/>
</dbReference>
<dbReference type="AlphaFoldDB" id="A0A835HV55"/>
<dbReference type="EMBL" id="JADFTS010000005">
    <property type="protein sequence ID" value="KAF9605346.1"/>
    <property type="molecule type" value="Genomic_DNA"/>
</dbReference>
<dbReference type="InterPro" id="IPR006652">
    <property type="entry name" value="Kelch_1"/>
</dbReference>
<dbReference type="PANTHER" id="PTHR46093">
    <property type="entry name" value="ACYL-COA-BINDING DOMAIN-CONTAINING PROTEIN 5"/>
    <property type="match status" value="1"/>
</dbReference>
<dbReference type="Proteomes" id="UP000631114">
    <property type="component" value="Unassembled WGS sequence"/>
</dbReference>
<comment type="caution">
    <text evidence="4">The sequence shown here is derived from an EMBL/GenBank/DDBJ whole genome shotgun (WGS) entry which is preliminary data.</text>
</comment>
<evidence type="ECO:0000256" key="3">
    <source>
        <dbReference type="SAM" id="Coils"/>
    </source>
</evidence>
<name>A0A835HV55_9MAGN</name>
<evidence type="ECO:0000313" key="5">
    <source>
        <dbReference type="Proteomes" id="UP000631114"/>
    </source>
</evidence>
<feature type="coiled-coil region" evidence="3">
    <location>
        <begin position="643"/>
        <end position="705"/>
    </location>
</feature>
<evidence type="ECO:0008006" key="6">
    <source>
        <dbReference type="Google" id="ProtNLM"/>
    </source>
</evidence>
<keyword evidence="2" id="KW-0677">Repeat</keyword>
<gene>
    <name evidence="4" type="ORF">IFM89_016481</name>
</gene>
<keyword evidence="3" id="KW-0175">Coiled coil</keyword>
<sequence>MFGFSRRRMKLGRLKVHLSDPTQGTRSPIRHIKRGTKSIGEEIAPASSNSDELNCQHSPAEAELNNCTSGNSESWMVLSTAGDKPIARFNHAATVIGDKMVVVGGESGHGLLDDVQVLNFEKFTWTTASSKLYLSPTSLPLKSPACKGHCLVTWGKKALLIGGKTDPESDKLSAQFGHLIQKQNAGHFLKQKGKFRLTVVNGVNYYLLVFRLDFHLGNSSSSVARSGHTVIRAGSVLILFGGEDAKRRKLNDLHMFDLKSLMWLPLHCTGTGPSPRSNHVAALHDDRILYIFGGTSKSRTLNDLYSLDFETMIWSRIKIRGFHPSPRAGCCGVLCGYKWYIAGGGSRKKRHMETLVFDVLKVEWSVVVASPPSSITTNKGFSLVIVQHKEKVFLVAFGGCKKEPSSQVEVLMMEKNENSMGQRTTLDQGSCPLAFANRSYTIKLAAHIDNEARPYPIDSVARHNLASVLDHHGSSRRSISESCLLNSNPVSGNVSLRKQFHNEGEYNVALKILQNIEGEKSKGVEDCSILKTSSIQETDQKTKSQDTGVQTDISVSVSNAEEIPFIFEDDLTKAPQKHLNGNLDKEDRIISETDGSSAGLHQAYETKMSTLARQNGILEGQLAAALASREAADKNLHSVTKSKQDVEKTLAETFKELELLKEKLASLEVAQEESNNLSNIVHSDNVRLEHDVAFLKAVLDDTQKELHSTRGVLAGERARAFQLQVFFEVVFWLFFRSATMRLVRWQFEEERLPILNEKKRNGLEVETSETRRFSHQRSVRRLRSELHSVNQHSRPLPWRRLFRPSGFNGKEEIEERVLRWRASIYNRRLQALPLPSKNLPEQDTSRSSIFKERMQCRIKPWIQRELRAILQDPDPSVIVHLATSLYMLSLEEKLKASSEHVDLEDKFVKQLRPFLQDHTNLFWHELRLGEVYSEQQRSSPCWYWEPIGARWGLFMLCISISCDSSFSTVLGIITDNISAIPIRIFSGWFDRAIFSVLEPPKNQMNLLL</sequence>
<dbReference type="Pfam" id="PF24681">
    <property type="entry name" value="Kelch_KLHDC2_KLHL20_DRC7"/>
    <property type="match status" value="1"/>
</dbReference>